<dbReference type="RefSeq" id="WP_205156323.1">
    <property type="nucleotide sequence ID" value="NZ_JACLYY010000016.1"/>
</dbReference>
<dbReference type="InterPro" id="IPR044122">
    <property type="entry name" value="UPF0261_N"/>
</dbReference>
<dbReference type="Gene3D" id="3.40.50.12020">
    <property type="entry name" value="Uncharacterised protein family UPF0261, NN domain"/>
    <property type="match status" value="1"/>
</dbReference>
<reference evidence="3 4" key="1">
    <citation type="journal article" date="2021" name="Sci. Rep.">
        <title>The distribution of antibiotic resistance genes in chicken gut microbiota commensals.</title>
        <authorList>
            <person name="Juricova H."/>
            <person name="Matiasovicova J."/>
            <person name="Kubasova T."/>
            <person name="Cejkova D."/>
            <person name="Rychlik I."/>
        </authorList>
    </citation>
    <scope>NUCLEOTIDE SEQUENCE [LARGE SCALE GENOMIC DNA]</scope>
    <source>
        <strain evidence="3 4">An773</strain>
    </source>
</reference>
<protein>
    <submittedName>
        <fullName evidence="3">Tm-1-like ATP-binding domain-containing protein</fullName>
    </submittedName>
</protein>
<gene>
    <name evidence="3" type="ORF">H7U36_13430</name>
</gene>
<dbReference type="Proteomes" id="UP000716906">
    <property type="component" value="Unassembled WGS sequence"/>
</dbReference>
<feature type="domain" description="UPF0261" evidence="1">
    <location>
        <begin position="3"/>
        <end position="176"/>
    </location>
</feature>
<sequence length="412" mass="44973">MDTVAVIGSCDTKAREVAYMRELLEAWGLNVLVIDVATGPGPSENYDISREAVAEAAGASWETVKTKTKGEKIEFMTKAVAVMTRNLYQEGKIQGILSAGGLQNTVMATSAMRALPIGFPKVMATTVACGKKTFDLVVGDKDIVVIPSICDFTGLNMVTRQIMANACACCAGMVKHAGTPLKKGNRLVVGITLMGITNTGACAAVDELERMGIETLGFHSTGVGGAIMEQMAADGLLDGILDLTTHEITQEYFKAGFSYGEDAKYRLVKGVQHKVPLVICPGGLDFIDFDTKEFPPRMNERIYMYHNANTAHIKILPDEAEITTERVVERINRIDYPVKLLLPTDGMRHNTRKGEELYCKEVDDIILGKLRAIKNPNVDIITVPGNIDTEEWGIQAARYMVQELKEAGKFTE</sequence>
<keyword evidence="4" id="KW-1185">Reference proteome</keyword>
<dbReference type="InterPro" id="IPR056778">
    <property type="entry name" value="UPF0261_C"/>
</dbReference>
<proteinExistence type="predicted"/>
<evidence type="ECO:0000259" key="1">
    <source>
        <dbReference type="Pfam" id="PF06792"/>
    </source>
</evidence>
<dbReference type="EMBL" id="JACLYY010000016">
    <property type="protein sequence ID" value="MBM6739085.1"/>
    <property type="molecule type" value="Genomic_DNA"/>
</dbReference>
<dbReference type="CDD" id="cd15488">
    <property type="entry name" value="Tm-1-like"/>
    <property type="match status" value="1"/>
</dbReference>
<name>A0ABS2EBR4_9FIRM</name>
<dbReference type="Pfam" id="PF06792">
    <property type="entry name" value="UPF0261"/>
    <property type="match status" value="1"/>
</dbReference>
<dbReference type="PIRSF" id="PIRSF033271">
    <property type="entry name" value="UCP033271"/>
    <property type="match status" value="1"/>
</dbReference>
<dbReference type="InterPro" id="IPR008322">
    <property type="entry name" value="UPF0261"/>
</dbReference>
<dbReference type="PANTHER" id="PTHR31862:SF1">
    <property type="entry name" value="UPF0261 DOMAIN PROTEIN (AFU_ORTHOLOGUE AFUA_1G10120)"/>
    <property type="match status" value="1"/>
</dbReference>
<dbReference type="Pfam" id="PF23189">
    <property type="entry name" value="UPF0261_C"/>
    <property type="match status" value="1"/>
</dbReference>
<dbReference type="InterPro" id="IPR051353">
    <property type="entry name" value="Tobamovirus_resist_UPF0261"/>
</dbReference>
<dbReference type="PANTHER" id="PTHR31862">
    <property type="entry name" value="UPF0261 DOMAIN PROTEIN (AFU_ORTHOLOGUE AFUA_1G10120)"/>
    <property type="match status" value="1"/>
</dbReference>
<organism evidence="3 4">
    <name type="scientific">Faecalicatena fissicatena</name>
    <dbReference type="NCBI Taxonomy" id="290055"/>
    <lineage>
        <taxon>Bacteria</taxon>
        <taxon>Bacillati</taxon>
        <taxon>Bacillota</taxon>
        <taxon>Clostridia</taxon>
        <taxon>Lachnospirales</taxon>
        <taxon>Lachnospiraceae</taxon>
        <taxon>Faecalicatena</taxon>
    </lineage>
</organism>
<accession>A0ABS2EBR4</accession>
<evidence type="ECO:0000313" key="3">
    <source>
        <dbReference type="EMBL" id="MBM6739085.1"/>
    </source>
</evidence>
<evidence type="ECO:0000259" key="2">
    <source>
        <dbReference type="Pfam" id="PF23189"/>
    </source>
</evidence>
<evidence type="ECO:0000313" key="4">
    <source>
        <dbReference type="Proteomes" id="UP000716906"/>
    </source>
</evidence>
<dbReference type="Gene3D" id="3.40.50.12030">
    <property type="entry name" value="Uncharacterised protein family UPF0261, NC domain"/>
    <property type="match status" value="1"/>
</dbReference>
<feature type="domain" description="UPF0261" evidence="2">
    <location>
        <begin position="187"/>
        <end position="401"/>
    </location>
</feature>
<comment type="caution">
    <text evidence="3">The sequence shown here is derived from an EMBL/GenBank/DDBJ whole genome shotgun (WGS) entry which is preliminary data.</text>
</comment>